<dbReference type="PROSITE" id="PS50943">
    <property type="entry name" value="HTH_CROC1"/>
    <property type="match status" value="1"/>
</dbReference>
<dbReference type="Pfam" id="PF01381">
    <property type="entry name" value="HTH_3"/>
    <property type="match status" value="1"/>
</dbReference>
<protein>
    <submittedName>
        <fullName evidence="2">XRE family transcriptional regulator</fullName>
    </submittedName>
</protein>
<dbReference type="OrthoDB" id="1863321at2"/>
<feature type="domain" description="HTH cro/C1-type" evidence="1">
    <location>
        <begin position="8"/>
        <end position="62"/>
    </location>
</feature>
<evidence type="ECO:0000259" key="1">
    <source>
        <dbReference type="PROSITE" id="PS50943"/>
    </source>
</evidence>
<organism evidence="2 3">
    <name type="scientific">Paenibacillus oralis</name>
    <dbReference type="NCBI Taxonomy" id="2490856"/>
    <lineage>
        <taxon>Bacteria</taxon>
        <taxon>Bacillati</taxon>
        <taxon>Bacillota</taxon>
        <taxon>Bacilli</taxon>
        <taxon>Bacillales</taxon>
        <taxon>Paenibacillaceae</taxon>
        <taxon>Paenibacillus</taxon>
    </lineage>
</organism>
<proteinExistence type="predicted"/>
<dbReference type="Gene3D" id="1.10.260.40">
    <property type="entry name" value="lambda repressor-like DNA-binding domains"/>
    <property type="match status" value="1"/>
</dbReference>
<dbReference type="SMART" id="SM00530">
    <property type="entry name" value="HTH_XRE"/>
    <property type="match status" value="1"/>
</dbReference>
<dbReference type="GO" id="GO:0003677">
    <property type="term" value="F:DNA binding"/>
    <property type="evidence" value="ECO:0007669"/>
    <property type="project" value="InterPro"/>
</dbReference>
<dbReference type="Proteomes" id="UP000267017">
    <property type="component" value="Unassembled WGS sequence"/>
</dbReference>
<dbReference type="AlphaFoldDB" id="A0A3P3U545"/>
<accession>A0A3P3U545</accession>
<evidence type="ECO:0000313" key="2">
    <source>
        <dbReference type="EMBL" id="RRJ65472.1"/>
    </source>
</evidence>
<evidence type="ECO:0000313" key="3">
    <source>
        <dbReference type="Proteomes" id="UP000267017"/>
    </source>
</evidence>
<dbReference type="EMBL" id="RRCN01000001">
    <property type="protein sequence ID" value="RRJ65472.1"/>
    <property type="molecule type" value="Genomic_DNA"/>
</dbReference>
<name>A0A3P3U545_9BACL</name>
<dbReference type="CDD" id="cd00093">
    <property type="entry name" value="HTH_XRE"/>
    <property type="match status" value="1"/>
</dbReference>
<dbReference type="InterPro" id="IPR001387">
    <property type="entry name" value="Cro/C1-type_HTH"/>
</dbReference>
<gene>
    <name evidence="2" type="ORF">EHV15_23040</name>
</gene>
<dbReference type="RefSeq" id="WP_128633279.1">
    <property type="nucleotide sequence ID" value="NZ_RRCN01000001.1"/>
</dbReference>
<reference evidence="2 3" key="1">
    <citation type="submission" date="2018-11" db="EMBL/GenBank/DDBJ databases">
        <title>Genome sequencing of Paenibacillus sp. KCOM 3021 (= ChDC PVNT-B20).</title>
        <authorList>
            <person name="Kook J.-K."/>
            <person name="Park S.-N."/>
            <person name="Lim Y.K."/>
        </authorList>
    </citation>
    <scope>NUCLEOTIDE SEQUENCE [LARGE SCALE GENOMIC DNA]</scope>
    <source>
        <strain evidence="2 3">KCOM 3021</strain>
    </source>
</reference>
<comment type="caution">
    <text evidence="2">The sequence shown here is derived from an EMBL/GenBank/DDBJ whole genome shotgun (WGS) entry which is preliminary data.</text>
</comment>
<dbReference type="InterPro" id="IPR010982">
    <property type="entry name" value="Lambda_DNA-bd_dom_sf"/>
</dbReference>
<dbReference type="SUPFAM" id="SSF47413">
    <property type="entry name" value="lambda repressor-like DNA-binding domains"/>
    <property type="match status" value="1"/>
</dbReference>
<sequence>MSIAKARLQDLREEKKLTQKEIAAFLYCDQSLYSKYERLERDIPVYLLMRLADYYETNLDYMLKRTDIRKMYPRNKR</sequence>
<keyword evidence="3" id="KW-1185">Reference proteome</keyword>